<dbReference type="InterPro" id="IPR043128">
    <property type="entry name" value="Rev_trsase/Diguanyl_cyclase"/>
</dbReference>
<dbReference type="Pfam" id="PF00990">
    <property type="entry name" value="GGDEF"/>
    <property type="match status" value="1"/>
</dbReference>
<gene>
    <name evidence="3" type="ORF">HNQ72_004581</name>
</gene>
<accession>A0A7W9YA50</accession>
<dbReference type="PANTHER" id="PTHR33121">
    <property type="entry name" value="CYCLIC DI-GMP PHOSPHODIESTERASE PDEF"/>
    <property type="match status" value="1"/>
</dbReference>
<dbReference type="InterPro" id="IPR003018">
    <property type="entry name" value="GAF"/>
</dbReference>
<evidence type="ECO:0000259" key="1">
    <source>
        <dbReference type="PROSITE" id="PS50883"/>
    </source>
</evidence>
<dbReference type="NCBIfam" id="TIGR00254">
    <property type="entry name" value="GGDEF"/>
    <property type="match status" value="1"/>
</dbReference>
<comment type="caution">
    <text evidence="3">The sequence shown here is derived from an EMBL/GenBank/DDBJ whole genome shotgun (WGS) entry which is preliminary data.</text>
</comment>
<reference evidence="3 4" key="1">
    <citation type="submission" date="2020-08" db="EMBL/GenBank/DDBJ databases">
        <title>Genomic Encyclopedia of Type Strains, Phase IV (KMG-IV): sequencing the most valuable type-strain genomes for metagenomic binning, comparative biology and taxonomic classification.</title>
        <authorList>
            <person name="Goeker M."/>
        </authorList>
    </citation>
    <scope>NUCLEOTIDE SEQUENCE [LARGE SCALE GENOMIC DNA]</scope>
    <source>
        <strain evidence="3 4">DSM 100734</strain>
    </source>
</reference>
<dbReference type="AlphaFoldDB" id="A0A7W9YA50"/>
<dbReference type="GO" id="GO:0071111">
    <property type="term" value="F:cyclic-guanylate-specific phosphodiesterase activity"/>
    <property type="evidence" value="ECO:0007669"/>
    <property type="project" value="InterPro"/>
</dbReference>
<evidence type="ECO:0000313" key="3">
    <source>
        <dbReference type="EMBL" id="MBB6164736.1"/>
    </source>
</evidence>
<dbReference type="SUPFAM" id="SSF55781">
    <property type="entry name" value="GAF domain-like"/>
    <property type="match status" value="1"/>
</dbReference>
<dbReference type="InterPro" id="IPR001633">
    <property type="entry name" value="EAL_dom"/>
</dbReference>
<dbReference type="PANTHER" id="PTHR33121:SF70">
    <property type="entry name" value="SIGNALING PROTEIN YKOW"/>
    <property type="match status" value="1"/>
</dbReference>
<dbReference type="Proteomes" id="UP000547879">
    <property type="component" value="Unassembled WGS sequence"/>
</dbReference>
<dbReference type="Gene3D" id="3.30.70.270">
    <property type="match status" value="1"/>
</dbReference>
<dbReference type="InterPro" id="IPR035919">
    <property type="entry name" value="EAL_sf"/>
</dbReference>
<dbReference type="PROSITE" id="PS50883">
    <property type="entry name" value="EAL"/>
    <property type="match status" value="1"/>
</dbReference>
<evidence type="ECO:0000313" key="4">
    <source>
        <dbReference type="Proteomes" id="UP000547879"/>
    </source>
</evidence>
<dbReference type="CDD" id="cd01949">
    <property type="entry name" value="GGDEF"/>
    <property type="match status" value="1"/>
</dbReference>
<dbReference type="Gene3D" id="3.20.20.450">
    <property type="entry name" value="EAL domain"/>
    <property type="match status" value="1"/>
</dbReference>
<dbReference type="InterPro" id="IPR029016">
    <property type="entry name" value="GAF-like_dom_sf"/>
</dbReference>
<proteinExistence type="predicted"/>
<dbReference type="Pfam" id="PF13185">
    <property type="entry name" value="GAF_2"/>
    <property type="match status" value="1"/>
</dbReference>
<feature type="domain" description="GGDEF" evidence="2">
    <location>
        <begin position="196"/>
        <end position="327"/>
    </location>
</feature>
<name>A0A7W9YA50_9HYPH</name>
<dbReference type="PROSITE" id="PS50887">
    <property type="entry name" value="GGDEF"/>
    <property type="match status" value="1"/>
</dbReference>
<dbReference type="SUPFAM" id="SSF141868">
    <property type="entry name" value="EAL domain-like"/>
    <property type="match status" value="1"/>
</dbReference>
<evidence type="ECO:0000259" key="2">
    <source>
        <dbReference type="PROSITE" id="PS50887"/>
    </source>
</evidence>
<dbReference type="EMBL" id="JACHEG010000006">
    <property type="protein sequence ID" value="MBB6164736.1"/>
    <property type="molecule type" value="Genomic_DNA"/>
</dbReference>
<dbReference type="SMART" id="SM00267">
    <property type="entry name" value="GGDEF"/>
    <property type="match status" value="1"/>
</dbReference>
<dbReference type="InterPro" id="IPR050706">
    <property type="entry name" value="Cyclic-di-GMP_PDE-like"/>
</dbReference>
<keyword evidence="4" id="KW-1185">Reference proteome</keyword>
<dbReference type="SMART" id="SM00065">
    <property type="entry name" value="GAF"/>
    <property type="match status" value="1"/>
</dbReference>
<feature type="domain" description="EAL" evidence="1">
    <location>
        <begin position="336"/>
        <end position="463"/>
    </location>
</feature>
<dbReference type="InterPro" id="IPR029787">
    <property type="entry name" value="Nucleotide_cyclase"/>
</dbReference>
<dbReference type="Gene3D" id="3.30.450.40">
    <property type="match status" value="1"/>
</dbReference>
<organism evidence="3 4">
    <name type="scientific">Rhizobium wenxiniae</name>
    <dbReference type="NCBI Taxonomy" id="1737357"/>
    <lineage>
        <taxon>Bacteria</taxon>
        <taxon>Pseudomonadati</taxon>
        <taxon>Pseudomonadota</taxon>
        <taxon>Alphaproteobacteria</taxon>
        <taxon>Hyphomicrobiales</taxon>
        <taxon>Rhizobiaceae</taxon>
        <taxon>Rhizobium/Agrobacterium group</taxon>
        <taxon>Rhizobium</taxon>
    </lineage>
</organism>
<dbReference type="SUPFAM" id="SSF55073">
    <property type="entry name" value="Nucleotide cyclase"/>
    <property type="match status" value="1"/>
</dbReference>
<dbReference type="Pfam" id="PF00563">
    <property type="entry name" value="EAL"/>
    <property type="match status" value="1"/>
</dbReference>
<protein>
    <submittedName>
        <fullName evidence="3">Diguanylate cyclase (GGDEF)-like protein</fullName>
    </submittedName>
</protein>
<dbReference type="InterPro" id="IPR000160">
    <property type="entry name" value="GGDEF_dom"/>
</dbReference>
<sequence>MTLQLQNVILEQIARGEPLKITIGSLCRAVEAIATDAVCSVLAVDEGRLQTLAAPTLPDDFSNAINGLRVGPLVGSCGTAAFLGKPVVVTDIATDPRWRDFRDMASPLGYRACWSSPIIIDEKVVGTFAFYFREQRGPSLREQEIVDASVHLCALAIERDRRVAERERLSYTDWMTGLPNRLRFQQRLSDLTTCANNWGILLLDLDNLKLVNDTFGHTAGDDLIRIVSQRLSAVVGAYDTFRLGGDEFAIVVTGAAETVDLKVPAAEILETLKKAADCAGHVVFPAATIGGSRRDQAASAEGVLKNADVALYHAKDTRRGNFFEYASGLGTAITRRFRAVRDTELALREDRIRAFYQPIVRLDTREVVGFEALCRMQTHSGDIIAAAMFHEATKDAKIASDLTQRMLLQVADDISSWLDEGLPLQHVGINISAVDLHIGNLGERLCDAFAAACPARSHHPRSD</sequence>